<proteinExistence type="predicted"/>
<evidence type="ECO:0000256" key="4">
    <source>
        <dbReference type="ARBA" id="ARBA00022989"/>
    </source>
</evidence>
<dbReference type="InterPro" id="IPR050445">
    <property type="entry name" value="Bact_polysacc_biosynth/exp"/>
</dbReference>
<reference evidence="8" key="1">
    <citation type="journal article" date="2021" name="Microorganisms">
        <title>The Ever-Expanding Pseudomonas Genus: Description of 43 New Species and Partition of the Pseudomonas putida Group.</title>
        <authorList>
            <person name="Girard L."/>
            <person name="Lood C."/>
            <person name="Hofte M."/>
            <person name="Vandamme P."/>
            <person name="Rokni-Zadeh H."/>
            <person name="van Noort V."/>
            <person name="Lavigne R."/>
            <person name="De Mot R."/>
        </authorList>
    </citation>
    <scope>NUCLEOTIDE SEQUENCE</scope>
    <source>
        <strain evidence="8">COW40</strain>
    </source>
</reference>
<dbReference type="InterPro" id="IPR003856">
    <property type="entry name" value="LPS_length_determ_N"/>
</dbReference>
<feature type="domain" description="Polysaccharide chain length determinant N-terminal" evidence="7">
    <location>
        <begin position="26"/>
        <end position="112"/>
    </location>
</feature>
<evidence type="ECO:0000256" key="2">
    <source>
        <dbReference type="ARBA" id="ARBA00022475"/>
    </source>
</evidence>
<dbReference type="Proteomes" id="UP001046350">
    <property type="component" value="Chromosome"/>
</dbReference>
<dbReference type="EMBL" id="CP077076">
    <property type="protein sequence ID" value="QXH52897.1"/>
    <property type="molecule type" value="Genomic_DNA"/>
</dbReference>
<gene>
    <name evidence="8" type="ORF">KSS94_07130</name>
</gene>
<evidence type="ECO:0000313" key="9">
    <source>
        <dbReference type="Proteomes" id="UP001046350"/>
    </source>
</evidence>
<feature type="transmembrane region" description="Helical" evidence="6">
    <location>
        <begin position="40"/>
        <end position="65"/>
    </location>
</feature>
<keyword evidence="3 6" id="KW-0812">Transmembrane</keyword>
<keyword evidence="2" id="KW-1003">Cell membrane</keyword>
<comment type="subcellular location">
    <subcellularLocation>
        <location evidence="1">Cell membrane</location>
        <topology evidence="1">Multi-pass membrane protein</topology>
    </subcellularLocation>
</comment>
<evidence type="ECO:0000256" key="6">
    <source>
        <dbReference type="SAM" id="Phobius"/>
    </source>
</evidence>
<dbReference type="PANTHER" id="PTHR32309">
    <property type="entry name" value="TYROSINE-PROTEIN KINASE"/>
    <property type="match status" value="1"/>
</dbReference>
<dbReference type="RefSeq" id="WP_217842319.1">
    <property type="nucleotide sequence ID" value="NZ_CP077076.1"/>
</dbReference>
<keyword evidence="5 6" id="KW-0472">Membrane</keyword>
<protein>
    <recommendedName>
        <fullName evidence="7">Polysaccharide chain length determinant N-terminal domain-containing protein</fullName>
    </recommendedName>
</protein>
<name>A0ABX8N9F5_9PSED</name>
<evidence type="ECO:0000256" key="5">
    <source>
        <dbReference type="ARBA" id="ARBA00023136"/>
    </source>
</evidence>
<evidence type="ECO:0000313" key="8">
    <source>
        <dbReference type="EMBL" id="QXH52897.1"/>
    </source>
</evidence>
<sequence length="342" mass="37743">MSFLILWIQGRSVKVRSEQGHDSEAEVDVSALISRLWRQWFLIAVTTLAAVIGATVYVCLAGPVYDARIYVRAPVSTGEMTGYGRGRGSGLEPLGATRGYSIYLSHLQSDGLRREFYERFYLPSASDDDARGGEERRYKEFKAALMVGAVSNEKILMFSVRALTGNPDQAADWVVRYAELAGQRTKEYITKSLKADILFKIRVLEQEFSPSQVGMRGSVFAWGASAPIPMDVSRHLPVKGVGEFMAVHGGKAINTQRLFGSPLVLTLQQRQENLLFYRGLKINDGLLKVYQVEGATELSDGAVRPRKAMVIAAGFLLGLLSGCGLACVRDQGVRTRRAKRLI</sequence>
<dbReference type="Pfam" id="PF02706">
    <property type="entry name" value="Wzz"/>
    <property type="match status" value="1"/>
</dbReference>
<evidence type="ECO:0000256" key="1">
    <source>
        <dbReference type="ARBA" id="ARBA00004651"/>
    </source>
</evidence>
<feature type="transmembrane region" description="Helical" evidence="6">
    <location>
        <begin position="308"/>
        <end position="328"/>
    </location>
</feature>
<keyword evidence="4 6" id="KW-1133">Transmembrane helix</keyword>
<organism evidence="8 9">
    <name type="scientific">Pseudomonas fakonensis</name>
    <dbReference type="NCBI Taxonomy" id="2842355"/>
    <lineage>
        <taxon>Bacteria</taxon>
        <taxon>Pseudomonadati</taxon>
        <taxon>Pseudomonadota</taxon>
        <taxon>Gammaproteobacteria</taxon>
        <taxon>Pseudomonadales</taxon>
        <taxon>Pseudomonadaceae</taxon>
        <taxon>Pseudomonas</taxon>
    </lineage>
</organism>
<accession>A0ABX8N9F5</accession>
<evidence type="ECO:0000259" key="7">
    <source>
        <dbReference type="Pfam" id="PF02706"/>
    </source>
</evidence>
<keyword evidence="9" id="KW-1185">Reference proteome</keyword>
<dbReference type="PANTHER" id="PTHR32309:SF13">
    <property type="entry name" value="FERRIC ENTEROBACTIN TRANSPORT PROTEIN FEPE"/>
    <property type="match status" value="1"/>
</dbReference>
<evidence type="ECO:0000256" key="3">
    <source>
        <dbReference type="ARBA" id="ARBA00022692"/>
    </source>
</evidence>